<name>A0A9D1L7G0_9FIRM</name>
<feature type="transmembrane region" description="Helical" evidence="1">
    <location>
        <begin position="324"/>
        <end position="346"/>
    </location>
</feature>
<dbReference type="GO" id="GO:0006814">
    <property type="term" value="P:sodium ion transport"/>
    <property type="evidence" value="ECO:0007669"/>
    <property type="project" value="InterPro"/>
</dbReference>
<organism evidence="2 3">
    <name type="scientific">Candidatus Allocopromorpha excrementigallinarum</name>
    <dbReference type="NCBI Taxonomy" id="2840742"/>
    <lineage>
        <taxon>Bacteria</taxon>
        <taxon>Bacillati</taxon>
        <taxon>Bacillota</taxon>
        <taxon>Clostridia</taxon>
        <taxon>Eubacteriales</taxon>
        <taxon>Eubacteriaceae</taxon>
        <taxon>Eubacteriaceae incertae sedis</taxon>
        <taxon>Candidatus Allocopromorpha</taxon>
    </lineage>
</organism>
<feature type="transmembrane region" description="Helical" evidence="1">
    <location>
        <begin position="50"/>
        <end position="72"/>
    </location>
</feature>
<reference evidence="2" key="1">
    <citation type="submission" date="2020-10" db="EMBL/GenBank/DDBJ databases">
        <authorList>
            <person name="Gilroy R."/>
        </authorList>
    </citation>
    <scope>NUCLEOTIDE SEQUENCE</scope>
    <source>
        <strain evidence="2">ChiHcec3-6078</strain>
    </source>
</reference>
<dbReference type="GO" id="GO:0008643">
    <property type="term" value="P:carbohydrate transport"/>
    <property type="evidence" value="ECO:0007669"/>
    <property type="project" value="InterPro"/>
</dbReference>
<feature type="transmembrane region" description="Helical" evidence="1">
    <location>
        <begin position="409"/>
        <end position="429"/>
    </location>
</feature>
<gene>
    <name evidence="2" type="ORF">IAC50_05970</name>
</gene>
<feature type="transmembrane region" description="Helical" evidence="1">
    <location>
        <begin position="234"/>
        <end position="251"/>
    </location>
</feature>
<proteinExistence type="predicted"/>
<dbReference type="PANTHER" id="PTHR11328:SF24">
    <property type="entry name" value="MAJOR FACILITATOR SUPERFAMILY (MFS) PROFILE DOMAIN-CONTAINING PROTEIN"/>
    <property type="match status" value="1"/>
</dbReference>
<dbReference type="InterPro" id="IPR001927">
    <property type="entry name" value="Na/Gal_symport"/>
</dbReference>
<dbReference type="CDD" id="cd17332">
    <property type="entry name" value="MFS_MelB_like"/>
    <property type="match status" value="1"/>
</dbReference>
<evidence type="ECO:0000256" key="1">
    <source>
        <dbReference type="SAM" id="Phobius"/>
    </source>
</evidence>
<feature type="transmembrane region" description="Helical" evidence="1">
    <location>
        <begin position="271"/>
        <end position="293"/>
    </location>
</feature>
<accession>A0A9D1L7G0</accession>
<keyword evidence="1" id="KW-1133">Transmembrane helix</keyword>
<dbReference type="Gene3D" id="1.20.1250.20">
    <property type="entry name" value="MFS general substrate transporter like domains"/>
    <property type="match status" value="2"/>
</dbReference>
<evidence type="ECO:0000313" key="3">
    <source>
        <dbReference type="Proteomes" id="UP000824090"/>
    </source>
</evidence>
<feature type="transmembrane region" description="Helical" evidence="1">
    <location>
        <begin position="182"/>
        <end position="204"/>
    </location>
</feature>
<comment type="caution">
    <text evidence="2">The sequence shown here is derived from an EMBL/GenBank/DDBJ whole genome shotgun (WGS) entry which is preliminary data.</text>
</comment>
<dbReference type="GO" id="GO:0005886">
    <property type="term" value="C:plasma membrane"/>
    <property type="evidence" value="ECO:0007669"/>
    <property type="project" value="TreeGrafter"/>
</dbReference>
<dbReference type="InterPro" id="IPR036259">
    <property type="entry name" value="MFS_trans_sf"/>
</dbReference>
<feature type="transmembrane region" description="Helical" evidence="1">
    <location>
        <begin position="366"/>
        <end position="389"/>
    </location>
</feature>
<dbReference type="InterPro" id="IPR039672">
    <property type="entry name" value="MFS_2"/>
</dbReference>
<dbReference type="SUPFAM" id="SSF103473">
    <property type="entry name" value="MFS general substrate transporter"/>
    <property type="match status" value="1"/>
</dbReference>
<feature type="transmembrane region" description="Helical" evidence="1">
    <location>
        <begin position="300"/>
        <end position="318"/>
    </location>
</feature>
<dbReference type="AlphaFoldDB" id="A0A9D1L7G0"/>
<sequence>MDKKDRYVPMRGRIGYAMGGAAQTTTVMVISVMLTFYYSDILGINIAKVATIMMISRFLDGGSDIVAGVILDRTKSKYGKARPWILRMLIPHFIGLIAMFTVPQTTENLQLVYIFITYNFANTIVNTMAGLSLTSLNSLMTRSEKERSVLNGYREVGAPIMELLINSFAIPLASAFGGDQKAYVTVMVIISTIATLCYLFCFLWTKEVPGAERGAAEEKLPLKESFLSVVKNKYWVMMVVVWILIIFYWTITPGIIPYYCEYIMGNVNLLSYINMADKLAFIGTAVAALIWILPRFSKKTVMVMGAVVMILGQSLVFINMESMTVAVIAAVFRGIGGSLSIVVLFAMIADCVEYSHWKFHIRAEGVIFCAATVGQKFGQGVSSAIMGWLLDGAGYDGTLDVQPESANNMIIALYALVPIISYLIILVIMKFHHLDRELPGIMKELERRKAEGEN</sequence>
<feature type="transmembrane region" description="Helical" evidence="1">
    <location>
        <begin position="14"/>
        <end position="38"/>
    </location>
</feature>
<dbReference type="Proteomes" id="UP000824090">
    <property type="component" value="Unassembled WGS sequence"/>
</dbReference>
<reference evidence="2" key="2">
    <citation type="journal article" date="2021" name="PeerJ">
        <title>Extensive microbial diversity within the chicken gut microbiome revealed by metagenomics and culture.</title>
        <authorList>
            <person name="Gilroy R."/>
            <person name="Ravi A."/>
            <person name="Getino M."/>
            <person name="Pursley I."/>
            <person name="Horton D.L."/>
            <person name="Alikhan N.F."/>
            <person name="Baker D."/>
            <person name="Gharbi K."/>
            <person name="Hall N."/>
            <person name="Watson M."/>
            <person name="Adriaenssens E.M."/>
            <person name="Foster-Nyarko E."/>
            <person name="Jarju S."/>
            <person name="Secka A."/>
            <person name="Antonio M."/>
            <person name="Oren A."/>
            <person name="Chaudhuri R.R."/>
            <person name="La Ragione R."/>
            <person name="Hildebrand F."/>
            <person name="Pallen M.J."/>
        </authorList>
    </citation>
    <scope>NUCLEOTIDE SEQUENCE</scope>
    <source>
        <strain evidence="2">ChiHcec3-6078</strain>
    </source>
</reference>
<evidence type="ECO:0000313" key="2">
    <source>
        <dbReference type="EMBL" id="HIU26018.1"/>
    </source>
</evidence>
<feature type="transmembrane region" description="Helical" evidence="1">
    <location>
        <begin position="156"/>
        <end position="176"/>
    </location>
</feature>
<keyword evidence="1" id="KW-0472">Membrane</keyword>
<feature type="transmembrane region" description="Helical" evidence="1">
    <location>
        <begin position="111"/>
        <end position="136"/>
    </location>
</feature>
<keyword evidence="1" id="KW-0812">Transmembrane</keyword>
<dbReference type="PANTHER" id="PTHR11328">
    <property type="entry name" value="MAJOR FACILITATOR SUPERFAMILY DOMAIN-CONTAINING PROTEIN"/>
    <property type="match status" value="1"/>
</dbReference>
<dbReference type="NCBIfam" id="TIGR00792">
    <property type="entry name" value="gph"/>
    <property type="match status" value="1"/>
</dbReference>
<protein>
    <submittedName>
        <fullName evidence="2">MFS transporter</fullName>
    </submittedName>
</protein>
<dbReference type="EMBL" id="DVMP01000110">
    <property type="protein sequence ID" value="HIU26018.1"/>
    <property type="molecule type" value="Genomic_DNA"/>
</dbReference>
<feature type="transmembrane region" description="Helical" evidence="1">
    <location>
        <begin position="84"/>
        <end position="105"/>
    </location>
</feature>
<dbReference type="Pfam" id="PF13347">
    <property type="entry name" value="MFS_2"/>
    <property type="match status" value="1"/>
</dbReference>
<dbReference type="GO" id="GO:0015293">
    <property type="term" value="F:symporter activity"/>
    <property type="evidence" value="ECO:0007669"/>
    <property type="project" value="InterPro"/>
</dbReference>